<evidence type="ECO:0000313" key="3">
    <source>
        <dbReference type="EMBL" id="KAJ1917344.1"/>
    </source>
</evidence>
<dbReference type="AlphaFoldDB" id="A0A9W8A3A4"/>
<organism evidence="3 4">
    <name type="scientific">Mycoemilia scoparia</name>
    <dbReference type="NCBI Taxonomy" id="417184"/>
    <lineage>
        <taxon>Eukaryota</taxon>
        <taxon>Fungi</taxon>
        <taxon>Fungi incertae sedis</taxon>
        <taxon>Zoopagomycota</taxon>
        <taxon>Kickxellomycotina</taxon>
        <taxon>Kickxellomycetes</taxon>
        <taxon>Kickxellales</taxon>
        <taxon>Kickxellaceae</taxon>
        <taxon>Mycoemilia</taxon>
    </lineage>
</organism>
<reference evidence="3" key="1">
    <citation type="submission" date="2022-07" db="EMBL/GenBank/DDBJ databases">
        <title>Phylogenomic reconstructions and comparative analyses of Kickxellomycotina fungi.</title>
        <authorList>
            <person name="Reynolds N.K."/>
            <person name="Stajich J.E."/>
            <person name="Barry K."/>
            <person name="Grigoriev I.V."/>
            <person name="Crous P."/>
            <person name="Smith M.E."/>
        </authorList>
    </citation>
    <scope>NUCLEOTIDE SEQUENCE</scope>
    <source>
        <strain evidence="3">NBRC 100468</strain>
    </source>
</reference>
<keyword evidence="2" id="KW-0732">Signal</keyword>
<dbReference type="EMBL" id="JANBPU010000074">
    <property type="protein sequence ID" value="KAJ1917344.1"/>
    <property type="molecule type" value="Genomic_DNA"/>
</dbReference>
<proteinExistence type="predicted"/>
<feature type="signal peptide" evidence="2">
    <location>
        <begin position="1"/>
        <end position="23"/>
    </location>
</feature>
<comment type="caution">
    <text evidence="3">The sequence shown here is derived from an EMBL/GenBank/DDBJ whole genome shotgun (WGS) entry which is preliminary data.</text>
</comment>
<dbReference type="Proteomes" id="UP001150538">
    <property type="component" value="Unassembled WGS sequence"/>
</dbReference>
<sequence length="229" mass="23722">MKLLSIVSSITIACLLASTLGLAAPLPAPAGNNKKGGDDDSNKNNNGPNRQKIPSNGYFKDLVKSASEALIDGKQIDGIKTLDDEDNRHRIELEVPIPDIFKVGDAKAIAELHTDSGIKFGFELGAGIPGWISSLFKIVGLNIDADAAVSVGLDYDFKEDDFDLLWEVGGSATAGIDGQKDSGIGGGASIKGQIEPENFGNSIDGDEAKVQAGAEAGALGNKVGVTTNN</sequence>
<feature type="chain" id="PRO_5040749458" description="Secreted protein" evidence="2">
    <location>
        <begin position="24"/>
        <end position="229"/>
    </location>
</feature>
<evidence type="ECO:0008006" key="5">
    <source>
        <dbReference type="Google" id="ProtNLM"/>
    </source>
</evidence>
<keyword evidence="4" id="KW-1185">Reference proteome</keyword>
<name>A0A9W8A3A4_9FUNG</name>
<evidence type="ECO:0000256" key="1">
    <source>
        <dbReference type="SAM" id="MobiDB-lite"/>
    </source>
</evidence>
<accession>A0A9W8A3A4</accession>
<evidence type="ECO:0000313" key="4">
    <source>
        <dbReference type="Proteomes" id="UP001150538"/>
    </source>
</evidence>
<feature type="region of interest" description="Disordered" evidence="1">
    <location>
        <begin position="31"/>
        <end position="54"/>
    </location>
</feature>
<gene>
    <name evidence="3" type="ORF">H4219_003255</name>
</gene>
<protein>
    <recommendedName>
        <fullName evidence="5">Secreted protein</fullName>
    </recommendedName>
</protein>
<evidence type="ECO:0000256" key="2">
    <source>
        <dbReference type="SAM" id="SignalP"/>
    </source>
</evidence>